<protein>
    <submittedName>
        <fullName evidence="2">Min6p</fullName>
    </submittedName>
</protein>
<dbReference type="AlphaFoldDB" id="A0A8B8ULC1"/>
<reference evidence="2" key="1">
    <citation type="journal article" date="2017" name="Nat. Genet.">
        <title>Contrasting evolutionary genome dynamics between domesticated and wild yeasts.</title>
        <authorList>
            <person name="Yue J.X."/>
            <person name="Li J."/>
            <person name="Aigrain L."/>
            <person name="Hallin J."/>
            <person name="Persson K."/>
            <person name="Oliver K."/>
            <person name="Bergstrom A."/>
            <person name="Coupland P."/>
            <person name="Warringer J."/>
            <person name="Lagomarsino M.C."/>
            <person name="Fischer G."/>
            <person name="Durbin R."/>
            <person name="Liti G."/>
        </authorList>
    </citation>
    <scope>NUCLEOTIDE SEQUENCE</scope>
    <source>
        <strain evidence="2">CBS432</strain>
    </source>
</reference>
<sequence length="59" mass="6903">MGFFNDNPVIEFFHRITRKPSTIAMWVFAGLICSSTFYLMFMSSPTIDFNSKSKRKDDK</sequence>
<dbReference type="KEGG" id="spao:SPAR_B00650"/>
<dbReference type="VEuPathDB" id="FungiDB:SPAR_B00650"/>
<dbReference type="GeneID" id="54628749"/>
<dbReference type="RefSeq" id="XP_033764558.1">
    <property type="nucleotide sequence ID" value="XM_033908667.1"/>
</dbReference>
<reference evidence="2" key="3">
    <citation type="submission" date="2025-07" db="EMBL/GenBank/DDBJ databases">
        <authorList>
            <consortium name="NCBI Genome Project"/>
        </authorList>
    </citation>
    <scope>NUCLEOTIDE SEQUENCE</scope>
    <source>
        <strain evidence="2">CBS432</strain>
    </source>
</reference>
<organism evidence="2">
    <name type="scientific">Saccharomyces paradoxus</name>
    <name type="common">Yeast</name>
    <name type="synonym">Saccharomyces douglasii</name>
    <dbReference type="NCBI Taxonomy" id="27291"/>
    <lineage>
        <taxon>Eukaryota</taxon>
        <taxon>Fungi</taxon>
        <taxon>Dikarya</taxon>
        <taxon>Ascomycota</taxon>
        <taxon>Saccharomycotina</taxon>
        <taxon>Saccharomycetes</taxon>
        <taxon>Saccharomycetales</taxon>
        <taxon>Saccharomycetaceae</taxon>
        <taxon>Saccharomyces</taxon>
    </lineage>
</organism>
<name>A0A8B8ULC1_SACPA</name>
<keyword evidence="1" id="KW-1133">Transmembrane helix</keyword>
<reference evidence="2" key="4">
    <citation type="submission" date="2025-08" db="UniProtKB">
        <authorList>
            <consortium name="RefSeq"/>
        </authorList>
    </citation>
    <scope>IDENTIFICATION</scope>
    <source>
        <strain evidence="2">CBS432</strain>
    </source>
</reference>
<keyword evidence="1" id="KW-0472">Membrane</keyword>
<proteinExistence type="predicted"/>
<dbReference type="OrthoDB" id="4030176at2759"/>
<reference evidence="2" key="2">
    <citation type="submission" date="2020-01" db="EMBL/GenBank/DDBJ databases">
        <title>Population-level Yeast Reference Genomes.</title>
        <authorList>
            <person name="Yue J.-X."/>
        </authorList>
    </citation>
    <scope>NUCLEOTIDE SEQUENCE</scope>
    <source>
        <strain evidence="2">CBS432</strain>
    </source>
</reference>
<feature type="transmembrane region" description="Helical" evidence="1">
    <location>
        <begin position="23"/>
        <end position="41"/>
    </location>
</feature>
<gene>
    <name evidence="2" type="primary">MIN6</name>
    <name evidence="2" type="ORF">SPAR_B00650</name>
</gene>
<evidence type="ECO:0000256" key="1">
    <source>
        <dbReference type="SAM" id="Phobius"/>
    </source>
</evidence>
<keyword evidence="1" id="KW-0812">Transmembrane</keyword>
<accession>A0A8B8ULC1</accession>
<evidence type="ECO:0000313" key="2">
    <source>
        <dbReference type="RefSeq" id="XP_033764558.1"/>
    </source>
</evidence>